<keyword evidence="8" id="KW-0812">Transmembrane</keyword>
<dbReference type="OrthoDB" id="5563233at2"/>
<dbReference type="AlphaFoldDB" id="H8Z840"/>
<dbReference type="InterPro" id="IPR036641">
    <property type="entry name" value="HPT_dom_sf"/>
</dbReference>
<feature type="transmembrane region" description="Helical" evidence="8">
    <location>
        <begin position="7"/>
        <end position="27"/>
    </location>
</feature>
<feature type="coiled-coil region" evidence="6">
    <location>
        <begin position="315"/>
        <end position="342"/>
    </location>
</feature>
<evidence type="ECO:0000256" key="4">
    <source>
        <dbReference type="ARBA" id="ARBA00023012"/>
    </source>
</evidence>
<feature type="domain" description="Response regulatory" evidence="10">
    <location>
        <begin position="595"/>
        <end position="719"/>
    </location>
</feature>
<sequence length="970" mass="105059">MHAFARWITFAFVLLALGLGALVAGYWHVALKPGLGDEAQHQANLMAQAQADRLAGALVLALTEARSQSLRDVVNELLSLKEKDSGRPFFSGVLIELAPEGNALDPALLQQGDTRCQHCLVAEVPLLDPRDFHLIGLARFFTTDQFLREHLRVFRRHLLIQAALGGVLLVAAWAGVLALMAQMQRQRDRRERAEQTTAWTQARYERLLNRLQGYFVYARSADGRLLFASDSVREVLGCEPQVFCSELERFLVDVSSAAAVFPLGAGHAQLSASSVVRVRNAWGQLRQLECTETLAVDAPNGTMVIEGVARDVSTQKELEASLLEAKERAESANRAKTALLANVSHELRTPMSSIIGLAKLLLQADIPPAQRDRANKIRAAAQSLLRILDDILAVSKMEAGRVRLEERDFMLDEVLEQIASFAAIRNREPLLDIAFAIGPGVPRHLRGDPVRLGQVLLNLTSNAIKFTPSGSVLLCIEQAARAPGRSEAVGQPDQRDRRSVRLKFALEDTGIGIASEDLQRLFQPFSQLDASASRTQGGTGLGLAISRHLVQLMGGDIEVESQPQGGSIFRFAAEFGLSQEEEQLSGPNWPEPVTRALIVSDRELTQALFGQSLNRFGLAVALATSSSEALAMLGDACRKERAFALVLIDARLADAQAAAVAARQMRQQPEIDPKPAVVLIGTLGAMQSDQAQTGDGLFDGLVTSAISNAALRGVLLCALDQALPQDREVSQLRAPVGQIPPGTRVLVADDHAVNREIAVDVLEGLGFEVTAAADGFEALACLGRERFDAVLIDIRMPGLDGFEVTERLRADPRLARLPVIALTAHGMIEGEHLCRGAGMSGLLSKPLDENELLKTLLPLLRHHDAKGPDDRRNDQAPAWAGTEADFHSQLTRAVPVIADYVAREQQADAIALAQRLKTAARLAGETQAAEALADLQRALVKSDPVVDPGSLLEPFMTRGSEMEQDRKVGG</sequence>
<comment type="catalytic activity">
    <reaction evidence="1">
        <text>ATP + protein L-histidine = ADP + protein N-phospho-L-histidine.</text>
        <dbReference type="EC" id="2.7.13.3"/>
    </reaction>
</comment>
<dbReference type="Gene3D" id="3.30.565.10">
    <property type="entry name" value="Histidine kinase-like ATPase, C-terminal domain"/>
    <property type="match status" value="1"/>
</dbReference>
<dbReference type="FunFam" id="3.30.565.10:FF:000010">
    <property type="entry name" value="Sensor histidine kinase RcsC"/>
    <property type="match status" value="1"/>
</dbReference>
<dbReference type="InterPro" id="IPR035965">
    <property type="entry name" value="PAS-like_dom_sf"/>
</dbReference>
<dbReference type="EC" id="2.7.13.3" evidence="2"/>
<dbReference type="InterPro" id="IPR005467">
    <property type="entry name" value="His_kinase_dom"/>
</dbReference>
<dbReference type="InterPro" id="IPR011006">
    <property type="entry name" value="CheY-like_superfamily"/>
</dbReference>
<evidence type="ECO:0000256" key="6">
    <source>
        <dbReference type="SAM" id="Coils"/>
    </source>
</evidence>
<dbReference type="SUPFAM" id="SSF55785">
    <property type="entry name" value="PYP-like sensor domain (PAS domain)"/>
    <property type="match status" value="1"/>
</dbReference>
<dbReference type="InterPro" id="IPR036890">
    <property type="entry name" value="HATPase_C_sf"/>
</dbReference>
<dbReference type="GO" id="GO:0000155">
    <property type="term" value="F:phosphorelay sensor kinase activity"/>
    <property type="evidence" value="ECO:0007669"/>
    <property type="project" value="InterPro"/>
</dbReference>
<keyword evidence="8" id="KW-1133">Transmembrane helix</keyword>
<name>H8Z840_9GAMM</name>
<dbReference type="SUPFAM" id="SSF47226">
    <property type="entry name" value="Histidine-containing phosphotransfer domain, HPT domain"/>
    <property type="match status" value="1"/>
</dbReference>
<feature type="modified residue" description="4-aspartylphosphate" evidence="5">
    <location>
        <position position="649"/>
    </location>
</feature>
<evidence type="ECO:0000256" key="3">
    <source>
        <dbReference type="ARBA" id="ARBA00022553"/>
    </source>
</evidence>
<evidence type="ECO:0000259" key="10">
    <source>
        <dbReference type="PROSITE" id="PS50110"/>
    </source>
</evidence>
<dbReference type="CDD" id="cd17546">
    <property type="entry name" value="REC_hyHK_CKI1_RcsC-like"/>
    <property type="match status" value="1"/>
</dbReference>
<evidence type="ECO:0000313" key="11">
    <source>
        <dbReference type="EMBL" id="EIC19975.1"/>
    </source>
</evidence>
<dbReference type="PROSITE" id="PS50109">
    <property type="entry name" value="HIS_KIN"/>
    <property type="match status" value="1"/>
</dbReference>
<dbReference type="CDD" id="cd16922">
    <property type="entry name" value="HATPase_EvgS-ArcB-TorS-like"/>
    <property type="match status" value="1"/>
</dbReference>
<evidence type="ECO:0000259" key="9">
    <source>
        <dbReference type="PROSITE" id="PS50109"/>
    </source>
</evidence>
<evidence type="ECO:0000256" key="1">
    <source>
        <dbReference type="ARBA" id="ARBA00000085"/>
    </source>
</evidence>
<keyword evidence="6" id="KW-0175">Coiled coil</keyword>
<dbReference type="InterPro" id="IPR001789">
    <property type="entry name" value="Sig_transdc_resp-reg_receiver"/>
</dbReference>
<dbReference type="InterPro" id="IPR003594">
    <property type="entry name" value="HATPase_dom"/>
</dbReference>
<dbReference type="InterPro" id="IPR003661">
    <property type="entry name" value="HisK_dim/P_dom"/>
</dbReference>
<dbReference type="EMBL" id="JH603170">
    <property type="protein sequence ID" value="EIC19975.1"/>
    <property type="molecule type" value="Genomic_DNA"/>
</dbReference>
<dbReference type="SUPFAM" id="SSF55874">
    <property type="entry name" value="ATPase domain of HSP90 chaperone/DNA topoisomerase II/histidine kinase"/>
    <property type="match status" value="1"/>
</dbReference>
<dbReference type="SMART" id="SM00387">
    <property type="entry name" value="HATPase_c"/>
    <property type="match status" value="1"/>
</dbReference>
<dbReference type="CDD" id="cd00082">
    <property type="entry name" value="HisKA"/>
    <property type="match status" value="1"/>
</dbReference>
<keyword evidence="11" id="KW-0808">Transferase</keyword>
<evidence type="ECO:0000256" key="8">
    <source>
        <dbReference type="SAM" id="Phobius"/>
    </source>
</evidence>
<dbReference type="SUPFAM" id="SSF52172">
    <property type="entry name" value="CheY-like"/>
    <property type="match status" value="2"/>
</dbReference>
<reference evidence="12" key="1">
    <citation type="submission" date="2011-06" db="EMBL/GenBank/DDBJ databases">
        <authorList>
            <consortium name="US DOE Joint Genome Institute (JGI-PGF)"/>
            <person name="Lucas S."/>
            <person name="Han J."/>
            <person name="Lapidus A."/>
            <person name="Cheng J.-F."/>
            <person name="Goodwin L."/>
            <person name="Pitluck S."/>
            <person name="Peters L."/>
            <person name="Land M.L."/>
            <person name="Hauser L."/>
            <person name="Vogl K."/>
            <person name="Liu Z."/>
            <person name="Overmann J."/>
            <person name="Frigaard N.-U."/>
            <person name="Bryant D.A."/>
            <person name="Woyke T.J."/>
        </authorList>
    </citation>
    <scope>NUCLEOTIDE SEQUENCE [LARGE SCALE GENOMIC DNA]</scope>
    <source>
        <strain evidence="12">970</strain>
    </source>
</reference>
<dbReference type="eggNOG" id="COG2205">
    <property type="taxonomic scope" value="Bacteria"/>
</dbReference>
<proteinExistence type="predicted"/>
<dbReference type="SUPFAM" id="SSF47384">
    <property type="entry name" value="Homodimeric domain of signal transducing histidine kinase"/>
    <property type="match status" value="1"/>
</dbReference>
<evidence type="ECO:0000313" key="12">
    <source>
        <dbReference type="Proteomes" id="UP000002964"/>
    </source>
</evidence>
<evidence type="ECO:0000256" key="2">
    <source>
        <dbReference type="ARBA" id="ARBA00012438"/>
    </source>
</evidence>
<dbReference type="Pfam" id="PF00072">
    <property type="entry name" value="Response_reg"/>
    <property type="match status" value="1"/>
</dbReference>
<dbReference type="Pfam" id="PF00512">
    <property type="entry name" value="HisKA"/>
    <property type="match status" value="1"/>
</dbReference>
<dbReference type="STRING" id="631362.Thi970DRAFT_03587"/>
<dbReference type="Gene3D" id="3.40.50.2300">
    <property type="match status" value="2"/>
</dbReference>
<organism evidence="11 12">
    <name type="scientific">Thiorhodovibrio frisius</name>
    <dbReference type="NCBI Taxonomy" id="631362"/>
    <lineage>
        <taxon>Bacteria</taxon>
        <taxon>Pseudomonadati</taxon>
        <taxon>Pseudomonadota</taxon>
        <taxon>Gammaproteobacteria</taxon>
        <taxon>Chromatiales</taxon>
        <taxon>Chromatiaceae</taxon>
        <taxon>Thiorhodovibrio</taxon>
    </lineage>
</organism>
<feature type="domain" description="Response regulatory" evidence="10">
    <location>
        <begin position="744"/>
        <end position="860"/>
    </location>
</feature>
<dbReference type="InterPro" id="IPR036097">
    <property type="entry name" value="HisK_dim/P_sf"/>
</dbReference>
<dbReference type="HOGENOM" id="CLU_000445_114_15_6"/>
<dbReference type="Proteomes" id="UP000002964">
    <property type="component" value="Unassembled WGS sequence"/>
</dbReference>
<dbReference type="SMART" id="SM00448">
    <property type="entry name" value="REC"/>
    <property type="match status" value="1"/>
</dbReference>
<dbReference type="SMART" id="SM00388">
    <property type="entry name" value="HisKA"/>
    <property type="match status" value="1"/>
</dbReference>
<dbReference type="RefSeq" id="WP_009150378.1">
    <property type="nucleotide sequence ID" value="NZ_CP121471.1"/>
</dbReference>
<reference evidence="11 12" key="2">
    <citation type="submission" date="2011-11" db="EMBL/GenBank/DDBJ databases">
        <authorList>
            <consortium name="US DOE Joint Genome Institute"/>
            <person name="Lucas S."/>
            <person name="Han J."/>
            <person name="Lapidus A."/>
            <person name="Cheng J.-F."/>
            <person name="Goodwin L."/>
            <person name="Pitluck S."/>
            <person name="Peters L."/>
            <person name="Ovchinnikova G."/>
            <person name="Zhang X."/>
            <person name="Detter J.C."/>
            <person name="Han C."/>
            <person name="Tapia R."/>
            <person name="Land M."/>
            <person name="Hauser L."/>
            <person name="Kyrpides N."/>
            <person name="Ivanova N."/>
            <person name="Pagani I."/>
            <person name="Vogl K."/>
            <person name="Liu Z."/>
            <person name="Overmann J."/>
            <person name="Frigaard N.-U."/>
            <person name="Bryant D."/>
            <person name="Woyke T."/>
        </authorList>
    </citation>
    <scope>NUCLEOTIDE SEQUENCE [LARGE SCALE GENOMIC DNA]</scope>
    <source>
        <strain evidence="11 12">970</strain>
    </source>
</reference>
<dbReference type="GO" id="GO:0005524">
    <property type="term" value="F:ATP binding"/>
    <property type="evidence" value="ECO:0007669"/>
    <property type="project" value="UniProtKB-KW"/>
</dbReference>
<keyword evidence="12" id="KW-1185">Reference proteome</keyword>
<dbReference type="Gene3D" id="1.10.287.130">
    <property type="match status" value="1"/>
</dbReference>
<feature type="modified residue" description="4-aspartylphosphate" evidence="5">
    <location>
        <position position="793"/>
    </location>
</feature>
<protein>
    <recommendedName>
        <fullName evidence="2">histidine kinase</fullName>
        <ecNumber evidence="2">2.7.13.3</ecNumber>
    </recommendedName>
</protein>
<dbReference type="Pfam" id="PF02518">
    <property type="entry name" value="HATPase_c"/>
    <property type="match status" value="1"/>
</dbReference>
<keyword evidence="11" id="KW-0418">Kinase</keyword>
<dbReference type="PANTHER" id="PTHR45339:SF5">
    <property type="entry name" value="HISTIDINE KINASE"/>
    <property type="match status" value="1"/>
</dbReference>
<dbReference type="PROSITE" id="PS50110">
    <property type="entry name" value="RESPONSE_REGULATORY"/>
    <property type="match status" value="2"/>
</dbReference>
<dbReference type="Gene3D" id="3.30.450.20">
    <property type="entry name" value="PAS domain"/>
    <property type="match status" value="1"/>
</dbReference>
<keyword evidence="3 5" id="KW-0597">Phosphoprotein</keyword>
<keyword evidence="4" id="KW-0902">Two-component regulatory system</keyword>
<evidence type="ECO:0000256" key="7">
    <source>
        <dbReference type="SAM" id="MobiDB-lite"/>
    </source>
</evidence>
<feature type="domain" description="Histidine kinase" evidence="9">
    <location>
        <begin position="342"/>
        <end position="577"/>
    </location>
</feature>
<feature type="transmembrane region" description="Helical" evidence="8">
    <location>
        <begin position="158"/>
        <end position="180"/>
    </location>
</feature>
<evidence type="ECO:0000256" key="5">
    <source>
        <dbReference type="PROSITE-ProRule" id="PRU00169"/>
    </source>
</evidence>
<dbReference type="InterPro" id="IPR004358">
    <property type="entry name" value="Sig_transdc_His_kin-like_C"/>
</dbReference>
<gene>
    <name evidence="11" type="ORF">Thi970DRAFT_03587</name>
</gene>
<dbReference type="eggNOG" id="COG0642">
    <property type="taxonomic scope" value="Bacteria"/>
</dbReference>
<dbReference type="PANTHER" id="PTHR45339">
    <property type="entry name" value="HYBRID SIGNAL TRANSDUCTION HISTIDINE KINASE J"/>
    <property type="match status" value="1"/>
</dbReference>
<keyword evidence="8" id="KW-0472">Membrane</keyword>
<dbReference type="GO" id="GO:0005886">
    <property type="term" value="C:plasma membrane"/>
    <property type="evidence" value="ECO:0007669"/>
    <property type="project" value="UniProtKB-SubCell"/>
</dbReference>
<feature type="region of interest" description="Disordered" evidence="7">
    <location>
        <begin position="951"/>
        <end position="970"/>
    </location>
</feature>
<accession>H8Z840</accession>
<dbReference type="PRINTS" id="PR00344">
    <property type="entry name" value="BCTRLSENSOR"/>
</dbReference>
<feature type="compositionally biased region" description="Basic and acidic residues" evidence="7">
    <location>
        <begin position="960"/>
        <end position="970"/>
    </location>
</feature>